<dbReference type="Proteomes" id="UP000028582">
    <property type="component" value="Unassembled WGS sequence"/>
</dbReference>
<dbReference type="Pfam" id="PF21056">
    <property type="entry name" value="ZSWIM1-3_RNaseH-like"/>
    <property type="match status" value="1"/>
</dbReference>
<dbReference type="GO" id="GO:0008234">
    <property type="term" value="F:cysteine-type peptidase activity"/>
    <property type="evidence" value="ECO:0007669"/>
    <property type="project" value="InterPro"/>
</dbReference>
<comment type="caution">
    <text evidence="8">The sequence shown here is derived from an EMBL/GenBank/DDBJ whole genome shotgun (WGS) entry which is preliminary data.</text>
</comment>
<dbReference type="InterPro" id="IPR052579">
    <property type="entry name" value="Zinc_finger_SWIM"/>
</dbReference>
<dbReference type="GO" id="GO:0008270">
    <property type="term" value="F:zinc ion binding"/>
    <property type="evidence" value="ECO:0007669"/>
    <property type="project" value="UniProtKB-KW"/>
</dbReference>
<evidence type="ECO:0008006" key="10">
    <source>
        <dbReference type="Google" id="ProtNLM"/>
    </source>
</evidence>
<dbReference type="Pfam" id="PF21599">
    <property type="entry name" value="ZSWIM3_N"/>
    <property type="match status" value="1"/>
</dbReference>
<feature type="domain" description="Ubiquitin-like protease family profile" evidence="6">
    <location>
        <begin position="1179"/>
        <end position="1399"/>
    </location>
</feature>
<reference evidence="8 9" key="1">
    <citation type="submission" date="2013-11" db="EMBL/GenBank/DDBJ databases">
        <title>The Genome Sequence of Phytophthora parasitica P1976.</title>
        <authorList>
            <consortium name="The Broad Institute Genomics Platform"/>
            <person name="Russ C."/>
            <person name="Tyler B."/>
            <person name="Panabieres F."/>
            <person name="Shan W."/>
            <person name="Tripathy S."/>
            <person name="Grunwald N."/>
            <person name="Machado M."/>
            <person name="Johnson C.S."/>
            <person name="Walker B."/>
            <person name="Young S."/>
            <person name="Zeng Q."/>
            <person name="Gargeya S."/>
            <person name="Fitzgerald M."/>
            <person name="Haas B."/>
            <person name="Abouelleil A."/>
            <person name="Allen A.W."/>
            <person name="Alvarado L."/>
            <person name="Arachchi H.M."/>
            <person name="Berlin A.M."/>
            <person name="Chapman S.B."/>
            <person name="Gainer-Dewar J."/>
            <person name="Goldberg J."/>
            <person name="Griggs A."/>
            <person name="Gujja S."/>
            <person name="Hansen M."/>
            <person name="Howarth C."/>
            <person name="Imamovic A."/>
            <person name="Ireland A."/>
            <person name="Larimer J."/>
            <person name="McCowan C."/>
            <person name="Murphy C."/>
            <person name="Pearson M."/>
            <person name="Poon T.W."/>
            <person name="Priest M."/>
            <person name="Roberts A."/>
            <person name="Saif S."/>
            <person name="Shea T."/>
            <person name="Sisk P."/>
            <person name="Sykes S."/>
            <person name="Wortman J."/>
            <person name="Nusbaum C."/>
            <person name="Birren B."/>
        </authorList>
    </citation>
    <scope>NUCLEOTIDE SEQUENCE [LARGE SCALE GENOMIC DNA]</scope>
    <source>
        <strain evidence="8 9">P1976</strain>
    </source>
</reference>
<sequence length="1456" mass="165825">MSARDEREDERTEGRAASSSQIRRHMPPAMDSPTSDRQLRAGNSELNYMLATLGFERDNDTDDDFVVEESLSSEEFDADDKPNTTRGEKKDDKSKGRGTAAEPPEIKSTTTVLKPYSPHKVSPPPTKKRKVWVTSGSDGDGDSNLGSVTKADGSDLETVPYSPTDSQYQPRKRKSKHLEEMDTMLNDSDEIENTVPPFKPASTLDSWSSFEDHFTKYKKKYNLKFRVRSSVKTALHNSTHQDQMPTEFEWTQKIYRCTHGVLQKSRSKGHRNRQTRYKKCKARLTAVVKKVAVNEYELTIQNQHHTHSHRTSSTQAASYLTPKTLPLDDQDREDVKTLADARVSSTHITNFLNDRIGCKVTPQQTRNLIRSIMGQDSGEDRLKDMLHALRQLEGSDVQVIQDQMDMTCGIVMQTKVQKMMFERWGETLAMDFTHNTNNLGYHLGSLVVTTATGRGFPVVDFISLDEQATTISTILEYFKEKNSRWQDVKTVVIDKDFTEWRVLQTAFPKATILLCQFHAITYWKKVMKRSVYRLNVSQQEVLLKLMVKLLYSSTKTAYEARHLVLKRYCLENKRQAIFAYFEKNWDPCRGMWSNFARGKHFTAGNTTTNRIESNWKQLKLLLGLKTRIDKTIAGLLQHQIMITHQIISEIEKLHASSRMPKTIPRFLREVAGRLSAKVLMTVKKEWECFVNVMPSAVAARSEDSCSTWKVYCCNQKFLCHDSDWTCNCLFYKSNHLPCRHLMHVADKGLGFDALPMNAIHNRWSSFAALAIRDDLVAAADKLRSVVRLSKLKLPKERLLDDNDEVASTSHHKSPKQVAYVRLRRNERANHVVLSSGEKYSYAKTMLEPLLQHLSGLPSSEFYSELKAWKETVDMGLRKGGPRSTEAGTSDGIVEFQTRCEVDMLEDFDPMDAMEAADLMQAMEVANSEDFARSDNGSDDEDTTPTQLATAEEHPGGVEPEAEGKTSGQDGEHLRDGLTTDVSPPPSERQVDIINVPKPKGRGKARATTKRFQQTKITSSVQRLALHKYPSNLTVSLDNLIVWARNTANLKSVVEMMEKYPVQLGDAYLRSRAIQCRWEAMRPATYMHPFVIPVDITRSMAAAIKTARIEQREPDVLDDRIKKQGIVLDLVAEIDPKLWNFSGAYVGALTTFYAVKIKTRSWFEDRKWLEQDWRKVESDVVLFEQETETLEISGDALRHRHQKLANEVISKFTSCPLSSEFATPTGKGLITFDNIVGGLCRGWLNDSPVDFCLEIIAGGVGHCLVLSTLAWSVGWPSTPKSPITDKKFIIHSMNLNGNHWGVIIVRLDYDEHTEKLHVRVYMYEPLIDEDYHKDMEVVWNGITEKDKLEKEGLRGFLERWHQSSAPKNALAISPIEWVETPQQPDFASCGVMVVAQVHSYLTGNHHWQLSNVSKDSIKVMRLRMLWVILCNSKERRISRSTADKVKLIHQQLADQLK</sequence>
<dbReference type="PROSITE" id="PS50966">
    <property type="entry name" value="ZF_SWIM"/>
    <property type="match status" value="1"/>
</dbReference>
<feature type="compositionally biased region" description="Acidic residues" evidence="5">
    <location>
        <begin position="59"/>
        <end position="78"/>
    </location>
</feature>
<dbReference type="PANTHER" id="PTHR31569:SF4">
    <property type="entry name" value="SWIM-TYPE DOMAIN-CONTAINING PROTEIN"/>
    <property type="match status" value="1"/>
</dbReference>
<keyword evidence="2" id="KW-0645">Protease</keyword>
<gene>
    <name evidence="8" type="ORF">F444_06426</name>
</gene>
<dbReference type="EMBL" id="ANJA01001188">
    <property type="protein sequence ID" value="ETO78714.1"/>
    <property type="molecule type" value="Genomic_DNA"/>
</dbReference>
<accession>A0A081AIK3</accession>
<evidence type="ECO:0000256" key="2">
    <source>
        <dbReference type="ARBA" id="ARBA00022670"/>
    </source>
</evidence>
<evidence type="ECO:0000259" key="6">
    <source>
        <dbReference type="PROSITE" id="PS50600"/>
    </source>
</evidence>
<keyword evidence="4" id="KW-0862">Zinc</keyword>
<feature type="region of interest" description="Disordered" evidence="5">
    <location>
        <begin position="929"/>
        <end position="1006"/>
    </location>
</feature>
<dbReference type="Pfam" id="PF02902">
    <property type="entry name" value="Peptidase_C48"/>
    <property type="match status" value="1"/>
</dbReference>
<name>A0A081AIK3_PHYNI</name>
<evidence type="ECO:0000259" key="7">
    <source>
        <dbReference type="PROSITE" id="PS50966"/>
    </source>
</evidence>
<keyword evidence="4" id="KW-0479">Metal-binding</keyword>
<evidence type="ECO:0000256" key="4">
    <source>
        <dbReference type="PROSITE-ProRule" id="PRU00325"/>
    </source>
</evidence>
<protein>
    <recommendedName>
        <fullName evidence="10">SWIM-type domain-containing protein</fullName>
    </recommendedName>
</protein>
<dbReference type="InterPro" id="IPR003653">
    <property type="entry name" value="Peptidase_C48_C"/>
</dbReference>
<dbReference type="GO" id="GO:0006508">
    <property type="term" value="P:proteolysis"/>
    <property type="evidence" value="ECO:0007669"/>
    <property type="project" value="UniProtKB-KW"/>
</dbReference>
<evidence type="ECO:0000313" key="8">
    <source>
        <dbReference type="EMBL" id="ETO78714.1"/>
    </source>
</evidence>
<dbReference type="PANTHER" id="PTHR31569">
    <property type="entry name" value="SWIM-TYPE DOMAIN-CONTAINING PROTEIN"/>
    <property type="match status" value="1"/>
</dbReference>
<dbReference type="InterPro" id="IPR007527">
    <property type="entry name" value="Znf_SWIM"/>
</dbReference>
<dbReference type="InterPro" id="IPR048325">
    <property type="entry name" value="ZSWIM3_N"/>
</dbReference>
<proteinExistence type="inferred from homology"/>
<feature type="compositionally biased region" description="Basic and acidic residues" evidence="5">
    <location>
        <begin position="79"/>
        <end position="95"/>
    </location>
</feature>
<evidence type="ECO:0000256" key="1">
    <source>
        <dbReference type="ARBA" id="ARBA00005234"/>
    </source>
</evidence>
<dbReference type="PROSITE" id="PS50600">
    <property type="entry name" value="ULP_PROTEASE"/>
    <property type="match status" value="1"/>
</dbReference>
<dbReference type="SUPFAM" id="SSF54001">
    <property type="entry name" value="Cysteine proteinases"/>
    <property type="match status" value="1"/>
</dbReference>
<feature type="region of interest" description="Disordered" evidence="5">
    <location>
        <begin position="56"/>
        <end position="176"/>
    </location>
</feature>
<organism evidence="8 9">
    <name type="scientific">Phytophthora nicotianae P1976</name>
    <dbReference type="NCBI Taxonomy" id="1317066"/>
    <lineage>
        <taxon>Eukaryota</taxon>
        <taxon>Sar</taxon>
        <taxon>Stramenopiles</taxon>
        <taxon>Oomycota</taxon>
        <taxon>Peronosporomycetes</taxon>
        <taxon>Peronosporales</taxon>
        <taxon>Peronosporaceae</taxon>
        <taxon>Phytophthora</taxon>
    </lineage>
</organism>
<dbReference type="InterPro" id="IPR038765">
    <property type="entry name" value="Papain-like_cys_pep_sf"/>
</dbReference>
<keyword evidence="4" id="KW-0863">Zinc-finger</keyword>
<dbReference type="InterPro" id="IPR048324">
    <property type="entry name" value="ZSWIM1-3_RNaseH-like"/>
</dbReference>
<feature type="domain" description="SWIM-type" evidence="7">
    <location>
        <begin position="711"/>
        <end position="749"/>
    </location>
</feature>
<evidence type="ECO:0000256" key="3">
    <source>
        <dbReference type="ARBA" id="ARBA00022801"/>
    </source>
</evidence>
<feature type="region of interest" description="Disordered" evidence="5">
    <location>
        <begin position="1"/>
        <end position="43"/>
    </location>
</feature>
<keyword evidence="3" id="KW-0378">Hydrolase</keyword>
<evidence type="ECO:0000313" key="9">
    <source>
        <dbReference type="Proteomes" id="UP000028582"/>
    </source>
</evidence>
<feature type="compositionally biased region" description="Basic and acidic residues" evidence="5">
    <location>
        <begin position="1"/>
        <end position="14"/>
    </location>
</feature>
<dbReference type="Gene3D" id="3.40.395.10">
    <property type="entry name" value="Adenoviral Proteinase, Chain A"/>
    <property type="match status" value="1"/>
</dbReference>
<comment type="similarity">
    <text evidence="1">Belongs to the peptidase C48 family.</text>
</comment>
<evidence type="ECO:0000256" key="5">
    <source>
        <dbReference type="SAM" id="MobiDB-lite"/>
    </source>
</evidence>